<dbReference type="EMBL" id="VYZN01000036">
    <property type="protein sequence ID" value="KAE9533249.1"/>
    <property type="molecule type" value="Genomic_DNA"/>
</dbReference>
<sequence length="669" mass="76060">MIKLISLIEMLRLNNDKKLIDQSTEELNSSSGSKDIDNDISVGSNEFSDTKSMSDVHDNDSEIILKLFMEQRKRKILRFLKNKNDTFIKPKIKSVSNNSKKFTLNHNVKPKTASSTELLSTKLQTTKVKNRKTRSNIQKKQFKPVIIIKEKNLDVLKDVDKKKNKTRTSVALNQLQPNMKVNIQAELPISNVELKPTPIPTIDKKDPEPPQPVIKTLEDQSIKELNSSSGSKDIDDDISVGSNEISDTKSMSDVHDNDIEIILKLFMIKQERKIRQFLKNKNDTLIKSKIKSVSNNSEKFTLNHNVKPKTASSTELLSTKLQTTKVKNRKTRSNIQKKQFKPVIIIKEKNLDVLKDVDKKKNKTRTSVALNQLQPNIKVNIQAELPISNVELKPTPIPTIDKKDPEPPQPVIKTLKEQLIEELNNSSGSEDIDDDISVGSNEFSDTKSMSGIHENDCEIMRLFMKQRKRKILRFLKNKNDKFIKPKIKSVSNNSEKFTLNHNVKPKTASSTELLSTKLQTTKVKNRKTRSNIQKKQFKPVIIIKEKNLDVLKDVDKKKNKTRTSVALNQLQPNIKVNIQAELPISNVELKPTPIPTIDKKDPEPPQPVIKTLKDQLIEELNNSSGSEDIDDDISVGSNEFSVTYSMSDIHDNDSSNLIPIGVDKHYENK</sequence>
<comment type="caution">
    <text evidence="2">The sequence shown here is derived from an EMBL/GenBank/DDBJ whole genome shotgun (WGS) entry which is preliminary data.</text>
</comment>
<dbReference type="AlphaFoldDB" id="A0A6G0TK74"/>
<accession>A0A6G0TK74</accession>
<feature type="region of interest" description="Disordered" evidence="1">
    <location>
        <begin position="219"/>
        <end position="238"/>
    </location>
</feature>
<reference evidence="2 3" key="1">
    <citation type="submission" date="2019-08" db="EMBL/GenBank/DDBJ databases">
        <title>The genome of the soybean aphid Biotype 1, its phylome, world population structure and adaptation to the North American continent.</title>
        <authorList>
            <person name="Giordano R."/>
            <person name="Donthu R.K."/>
            <person name="Hernandez A.G."/>
            <person name="Wright C.L."/>
            <person name="Zimin A.V."/>
        </authorList>
    </citation>
    <scope>NUCLEOTIDE SEQUENCE [LARGE SCALE GENOMIC DNA]</scope>
    <source>
        <tissue evidence="2">Whole aphids</tissue>
    </source>
</reference>
<protein>
    <submittedName>
        <fullName evidence="2">Uncharacterized protein</fullName>
    </submittedName>
</protein>
<gene>
    <name evidence="2" type="ORF">AGLY_009290</name>
</gene>
<dbReference type="Proteomes" id="UP000475862">
    <property type="component" value="Unassembled WGS sequence"/>
</dbReference>
<name>A0A6G0TK74_APHGL</name>
<evidence type="ECO:0000256" key="1">
    <source>
        <dbReference type="SAM" id="MobiDB-lite"/>
    </source>
</evidence>
<proteinExistence type="predicted"/>
<evidence type="ECO:0000313" key="2">
    <source>
        <dbReference type="EMBL" id="KAE9533249.1"/>
    </source>
</evidence>
<organism evidence="2 3">
    <name type="scientific">Aphis glycines</name>
    <name type="common">Soybean aphid</name>
    <dbReference type="NCBI Taxonomy" id="307491"/>
    <lineage>
        <taxon>Eukaryota</taxon>
        <taxon>Metazoa</taxon>
        <taxon>Ecdysozoa</taxon>
        <taxon>Arthropoda</taxon>
        <taxon>Hexapoda</taxon>
        <taxon>Insecta</taxon>
        <taxon>Pterygota</taxon>
        <taxon>Neoptera</taxon>
        <taxon>Paraneoptera</taxon>
        <taxon>Hemiptera</taxon>
        <taxon>Sternorrhyncha</taxon>
        <taxon>Aphidomorpha</taxon>
        <taxon>Aphidoidea</taxon>
        <taxon>Aphididae</taxon>
        <taxon>Aphidini</taxon>
        <taxon>Aphis</taxon>
        <taxon>Aphis</taxon>
    </lineage>
</organism>
<evidence type="ECO:0000313" key="3">
    <source>
        <dbReference type="Proteomes" id="UP000475862"/>
    </source>
</evidence>
<keyword evidence="3" id="KW-1185">Reference proteome</keyword>